<dbReference type="EMBL" id="JAEPQZ010000007">
    <property type="protein sequence ID" value="KAG2178747.1"/>
    <property type="molecule type" value="Genomic_DNA"/>
</dbReference>
<organism evidence="2 3">
    <name type="scientific">Mortierella isabellina</name>
    <name type="common">Filamentous fungus</name>
    <name type="synonym">Umbelopsis isabellina</name>
    <dbReference type="NCBI Taxonomy" id="91625"/>
    <lineage>
        <taxon>Eukaryota</taxon>
        <taxon>Fungi</taxon>
        <taxon>Fungi incertae sedis</taxon>
        <taxon>Mucoromycota</taxon>
        <taxon>Mucoromycotina</taxon>
        <taxon>Umbelopsidomycetes</taxon>
        <taxon>Umbelopsidales</taxon>
        <taxon>Umbelopsidaceae</taxon>
        <taxon>Umbelopsis</taxon>
    </lineage>
</organism>
<dbReference type="InterPro" id="IPR001375">
    <property type="entry name" value="Peptidase_S9_cat"/>
</dbReference>
<gene>
    <name evidence="2" type="ORF">INT43_001593</name>
</gene>
<dbReference type="InterPro" id="IPR029058">
    <property type="entry name" value="AB_hydrolase_fold"/>
</dbReference>
<evidence type="ECO:0000259" key="1">
    <source>
        <dbReference type="Pfam" id="PF00326"/>
    </source>
</evidence>
<dbReference type="Pfam" id="PF00326">
    <property type="entry name" value="Peptidase_S9"/>
    <property type="match status" value="1"/>
</dbReference>
<evidence type="ECO:0000313" key="3">
    <source>
        <dbReference type="Proteomes" id="UP000654370"/>
    </source>
</evidence>
<dbReference type="GO" id="GO:0006508">
    <property type="term" value="P:proteolysis"/>
    <property type="evidence" value="ECO:0007669"/>
    <property type="project" value="InterPro"/>
</dbReference>
<dbReference type="PANTHER" id="PTHR43056:SF5">
    <property type="entry name" value="PEPTIDASE S9 PROLYL OLIGOPEPTIDASE CATALYTIC DOMAIN-CONTAINING PROTEIN"/>
    <property type="match status" value="1"/>
</dbReference>
<name>A0A8H7UEK7_MORIS</name>
<dbReference type="SUPFAM" id="SSF53474">
    <property type="entry name" value="alpha/beta-Hydrolases"/>
    <property type="match status" value="1"/>
</dbReference>
<sequence>MVETKPFGSWTSPITADSLSKQSALKFDLKIQYDKSSGKVYWTSAAGQEGGKVQIFSRNADGSGKVNEILPAGYNCRTQVHEYGGSAYSVKNNVVYFSNFSDKRLYKIDLANPSDIIPIVPENPLLRYGDMSIDEQQRFLVCIREEHFENETPKDVINKLVVINLQTDKLDQAVQVIAEGCDFYAHARLNKDSTKLTYISWDHPNMPWDSTRLNLADISFEHSFQITNDKVIVGDKIEESLMQPVWASDNTLYVISDRSGFWQIYKYQDSDIQLLLPKALEQEFGGPGWVLGDVDYNVIPSEPSKLICMDKSDLAILDAAAGTLTKLPSPFRGVSFFDVAEYNGKQYAVFAATSAYKDAAIVSYDIKEQKVVCHLKESTAEPVDEAYVSVAEEIQFPTKSGGIAYAYYYPPKNPNFQGEGLPPLKVLSHGGPTSNCSGTYSVAYFYWTSRGFAIVDVNYGGSSGYGREYRNRLHKNWGIVDVDDCCDAALYLAEKGYVDREKLTIKGGSAGGYTTLASLTFRPDVFKAGCSLFGISDMALLAEESHKFESRYIVKLVGEYPEEEALFRERSPIHFVNNIKCPVILFQGEDDKVVPPSQAEVMVKAMNENKVPNAYVLYQGEGHGFRKPENVVRTLELELWFYGQIFGFPVEGIEGVEISNWP</sequence>
<proteinExistence type="predicted"/>
<comment type="caution">
    <text evidence="2">The sequence shown here is derived from an EMBL/GenBank/DDBJ whole genome shotgun (WGS) entry which is preliminary data.</text>
</comment>
<reference evidence="2" key="1">
    <citation type="submission" date="2020-12" db="EMBL/GenBank/DDBJ databases">
        <title>Metabolic potential, ecology and presence of endohyphal bacteria is reflected in genomic diversity of Mucoromycotina.</title>
        <authorList>
            <person name="Muszewska A."/>
            <person name="Okrasinska A."/>
            <person name="Steczkiewicz K."/>
            <person name="Drgas O."/>
            <person name="Orlowska M."/>
            <person name="Perlinska-Lenart U."/>
            <person name="Aleksandrzak-Piekarczyk T."/>
            <person name="Szatraj K."/>
            <person name="Zielenkiewicz U."/>
            <person name="Pilsyk S."/>
            <person name="Malc E."/>
            <person name="Mieczkowski P."/>
            <person name="Kruszewska J.S."/>
            <person name="Biernat P."/>
            <person name="Pawlowska J."/>
        </authorList>
    </citation>
    <scope>NUCLEOTIDE SEQUENCE</scope>
    <source>
        <strain evidence="2">WA0000067209</strain>
    </source>
</reference>
<protein>
    <recommendedName>
        <fullName evidence="1">Peptidase S9 prolyl oligopeptidase catalytic domain-containing protein</fullName>
    </recommendedName>
</protein>
<dbReference type="Gene3D" id="3.40.50.1820">
    <property type="entry name" value="alpha/beta hydrolase"/>
    <property type="match status" value="1"/>
</dbReference>
<dbReference type="PANTHER" id="PTHR43056">
    <property type="entry name" value="PEPTIDASE S9 PROLYL OLIGOPEPTIDASE"/>
    <property type="match status" value="1"/>
</dbReference>
<dbReference type="GO" id="GO:0008236">
    <property type="term" value="F:serine-type peptidase activity"/>
    <property type="evidence" value="ECO:0007669"/>
    <property type="project" value="InterPro"/>
</dbReference>
<keyword evidence="3" id="KW-1185">Reference proteome</keyword>
<dbReference type="Proteomes" id="UP000654370">
    <property type="component" value="Unassembled WGS sequence"/>
</dbReference>
<evidence type="ECO:0000313" key="2">
    <source>
        <dbReference type="EMBL" id="KAG2178747.1"/>
    </source>
</evidence>
<accession>A0A8H7UEK7</accession>
<feature type="domain" description="Peptidase S9 prolyl oligopeptidase catalytic" evidence="1">
    <location>
        <begin position="445"/>
        <end position="647"/>
    </location>
</feature>
<dbReference type="InterPro" id="IPR050585">
    <property type="entry name" value="Xaa-Pro_dipeptidyl-ppase/CocE"/>
</dbReference>
<dbReference type="AlphaFoldDB" id="A0A8H7UEK7"/>
<dbReference type="OrthoDB" id="416344at2759"/>
<dbReference type="SUPFAM" id="SSF82171">
    <property type="entry name" value="DPP6 N-terminal domain-like"/>
    <property type="match status" value="1"/>
</dbReference>